<reference evidence="3 4" key="1">
    <citation type="submission" date="2021-03" db="EMBL/GenBank/DDBJ databases">
        <title>Whole genome shotgun sequence of Actinoplanes toevensis NBRC 105298.</title>
        <authorList>
            <person name="Komaki H."/>
            <person name="Tamura T."/>
        </authorList>
    </citation>
    <scope>NUCLEOTIDE SEQUENCE [LARGE SCALE GENOMIC DNA]</scope>
    <source>
        <strain evidence="3 4">NBRC 105298</strain>
    </source>
</reference>
<accession>A0A919W8S5</accession>
<dbReference type="Proteomes" id="UP000677082">
    <property type="component" value="Unassembled WGS sequence"/>
</dbReference>
<feature type="transmembrane region" description="Helical" evidence="1">
    <location>
        <begin position="185"/>
        <end position="205"/>
    </location>
</feature>
<evidence type="ECO:0000313" key="4">
    <source>
        <dbReference type="Proteomes" id="UP000677082"/>
    </source>
</evidence>
<keyword evidence="1" id="KW-1133">Transmembrane helix</keyword>
<dbReference type="RefSeq" id="WP_213011112.1">
    <property type="nucleotide sequence ID" value="NZ_BOQN01000092.1"/>
</dbReference>
<dbReference type="Pfam" id="PF20182">
    <property type="entry name" value="DUF6545"/>
    <property type="match status" value="1"/>
</dbReference>
<evidence type="ECO:0000313" key="3">
    <source>
        <dbReference type="EMBL" id="GIM95391.1"/>
    </source>
</evidence>
<proteinExistence type="predicted"/>
<sequence length="348" mass="37754">MILSVALLVLLWGVVVARLPTLWRDARQRAFWATVFTLALIKTIVLLRPDVPLLVPNLLGVLTAYFLLCFLSLLSGRGLRRWHLALTVAVLAVLVALAGDIELEGDLPPRTVAYWVVLEGFLGTVLIITAVLFRSVARQAPPGLPRLGLRAISTGAAMIALYAAIKTALIVGAPGTDFDRFEGWALYLQGGGTLIAVAGACVPAARRSRAIIGAYWSLLVLRPLWKAMRDAFPEVILFTPRRAVFELAGVDDVHLRLYRRVIEIRDGMLALRPYLPEPPPAAADPAQSEAAAISQALRRRAEGAPPNDHEKAFAEVGPEMADEVAWLSRVSRAFSDPARTPTPSGSAR</sequence>
<feature type="domain" description="DUF6545" evidence="2">
    <location>
        <begin position="215"/>
        <end position="335"/>
    </location>
</feature>
<name>A0A919W8S5_9ACTN</name>
<feature type="transmembrane region" description="Helical" evidence="1">
    <location>
        <begin position="6"/>
        <end position="23"/>
    </location>
</feature>
<dbReference type="AlphaFoldDB" id="A0A919W8S5"/>
<organism evidence="3 4">
    <name type="scientific">Paractinoplanes toevensis</name>
    <dbReference type="NCBI Taxonomy" id="571911"/>
    <lineage>
        <taxon>Bacteria</taxon>
        <taxon>Bacillati</taxon>
        <taxon>Actinomycetota</taxon>
        <taxon>Actinomycetes</taxon>
        <taxon>Micromonosporales</taxon>
        <taxon>Micromonosporaceae</taxon>
        <taxon>Paractinoplanes</taxon>
    </lineage>
</organism>
<dbReference type="InterPro" id="IPR046675">
    <property type="entry name" value="DUF6545"/>
</dbReference>
<feature type="transmembrane region" description="Helical" evidence="1">
    <location>
        <begin position="147"/>
        <end position="165"/>
    </location>
</feature>
<dbReference type="EMBL" id="BOQN01000092">
    <property type="protein sequence ID" value="GIM95391.1"/>
    <property type="molecule type" value="Genomic_DNA"/>
</dbReference>
<keyword evidence="1" id="KW-0472">Membrane</keyword>
<protein>
    <recommendedName>
        <fullName evidence="2">DUF6545 domain-containing protein</fullName>
    </recommendedName>
</protein>
<dbReference type="NCBIfam" id="NF042915">
    <property type="entry name" value="MAB_1171c_fam"/>
    <property type="match status" value="1"/>
</dbReference>
<feature type="transmembrane region" description="Helical" evidence="1">
    <location>
        <begin position="30"/>
        <end position="47"/>
    </location>
</feature>
<evidence type="ECO:0000256" key="1">
    <source>
        <dbReference type="SAM" id="Phobius"/>
    </source>
</evidence>
<feature type="transmembrane region" description="Helical" evidence="1">
    <location>
        <begin position="53"/>
        <end position="75"/>
    </location>
</feature>
<evidence type="ECO:0000259" key="2">
    <source>
        <dbReference type="Pfam" id="PF20182"/>
    </source>
</evidence>
<dbReference type="InterPro" id="IPR050039">
    <property type="entry name" value="MAB_1171c-like"/>
</dbReference>
<comment type="caution">
    <text evidence="3">The sequence shown here is derived from an EMBL/GenBank/DDBJ whole genome shotgun (WGS) entry which is preliminary data.</text>
</comment>
<feature type="transmembrane region" description="Helical" evidence="1">
    <location>
        <begin position="113"/>
        <end position="135"/>
    </location>
</feature>
<gene>
    <name evidence="3" type="ORF">Ato02nite_071840</name>
</gene>
<keyword evidence="1" id="KW-0812">Transmembrane</keyword>
<keyword evidence="4" id="KW-1185">Reference proteome</keyword>
<feature type="transmembrane region" description="Helical" evidence="1">
    <location>
        <begin position="82"/>
        <end position="101"/>
    </location>
</feature>